<dbReference type="EMBL" id="CAJVQC010064997">
    <property type="protein sequence ID" value="CAG8805065.1"/>
    <property type="molecule type" value="Genomic_DNA"/>
</dbReference>
<evidence type="ECO:0000313" key="1">
    <source>
        <dbReference type="EMBL" id="CAG8805065.1"/>
    </source>
</evidence>
<accession>A0ACA9RPX2</accession>
<evidence type="ECO:0000313" key="2">
    <source>
        <dbReference type="Proteomes" id="UP000789920"/>
    </source>
</evidence>
<organism evidence="1 2">
    <name type="scientific">Racocetra persica</name>
    <dbReference type="NCBI Taxonomy" id="160502"/>
    <lineage>
        <taxon>Eukaryota</taxon>
        <taxon>Fungi</taxon>
        <taxon>Fungi incertae sedis</taxon>
        <taxon>Mucoromycota</taxon>
        <taxon>Glomeromycotina</taxon>
        <taxon>Glomeromycetes</taxon>
        <taxon>Diversisporales</taxon>
        <taxon>Gigasporaceae</taxon>
        <taxon>Racocetra</taxon>
    </lineage>
</organism>
<keyword evidence="2" id="KW-1185">Reference proteome</keyword>
<feature type="non-terminal residue" evidence="1">
    <location>
        <position position="1"/>
    </location>
</feature>
<comment type="caution">
    <text evidence="1">The sequence shown here is derived from an EMBL/GenBank/DDBJ whole genome shotgun (WGS) entry which is preliminary data.</text>
</comment>
<reference evidence="1" key="1">
    <citation type="submission" date="2021-06" db="EMBL/GenBank/DDBJ databases">
        <authorList>
            <person name="Kallberg Y."/>
            <person name="Tangrot J."/>
            <person name="Rosling A."/>
        </authorList>
    </citation>
    <scope>NUCLEOTIDE SEQUENCE</scope>
    <source>
        <strain evidence="1">MA461A</strain>
    </source>
</reference>
<name>A0ACA9RPX2_9GLOM</name>
<protein>
    <submittedName>
        <fullName evidence="1">28392_t:CDS:1</fullName>
    </submittedName>
</protein>
<dbReference type="Proteomes" id="UP000789920">
    <property type="component" value="Unassembled WGS sequence"/>
</dbReference>
<proteinExistence type="predicted"/>
<gene>
    <name evidence="1" type="ORF">RPERSI_LOCUS21853</name>
</gene>
<sequence>GPSSIIQGEQKKKSILTIDELLKWLSKPEIKNNKKIRSKPIPKTDEEWFDLMESNDDNKGSEPSDSEYDTADEDPDIYFEKIVDPYINRISEAEKFNKGEVCDYYAFVSKGYFAEGEPLAFFESTEEKIANVYKRELSLKGGLK</sequence>
<feature type="non-terminal residue" evidence="1">
    <location>
        <position position="144"/>
    </location>
</feature>